<organism evidence="4 5">
    <name type="scientific">Durusdinium trenchii</name>
    <dbReference type="NCBI Taxonomy" id="1381693"/>
    <lineage>
        <taxon>Eukaryota</taxon>
        <taxon>Sar</taxon>
        <taxon>Alveolata</taxon>
        <taxon>Dinophyceae</taxon>
        <taxon>Suessiales</taxon>
        <taxon>Symbiodiniaceae</taxon>
        <taxon>Durusdinium</taxon>
    </lineage>
</organism>
<dbReference type="Gene3D" id="1.10.357.40">
    <property type="entry name" value="YbiA-like"/>
    <property type="match status" value="1"/>
</dbReference>
<dbReference type="EMBL" id="CAXAMN010002158">
    <property type="protein sequence ID" value="CAK8998070.1"/>
    <property type="molecule type" value="Genomic_DNA"/>
</dbReference>
<dbReference type="InterPro" id="IPR016161">
    <property type="entry name" value="Ald_DH/histidinol_DH"/>
</dbReference>
<evidence type="ECO:0000256" key="2">
    <source>
        <dbReference type="SAM" id="MobiDB-lite"/>
    </source>
</evidence>
<dbReference type="InterPro" id="IPR013520">
    <property type="entry name" value="Ribonucl_H"/>
</dbReference>
<feature type="domain" description="Exonuclease" evidence="3">
    <location>
        <begin position="889"/>
        <end position="1099"/>
    </location>
</feature>
<dbReference type="InterPro" id="IPR037238">
    <property type="entry name" value="YbiA-like_sf"/>
</dbReference>
<evidence type="ECO:0000259" key="3">
    <source>
        <dbReference type="SMART" id="SM00479"/>
    </source>
</evidence>
<dbReference type="InterPro" id="IPR047201">
    <property type="entry name" value="ERI-1_3'hExo-like"/>
</dbReference>
<dbReference type="NCBIfam" id="TIGR01722">
    <property type="entry name" value="MMSDH"/>
    <property type="match status" value="1"/>
</dbReference>
<dbReference type="Gene3D" id="3.40.309.10">
    <property type="entry name" value="Aldehyde Dehydrogenase, Chain A, domain 2"/>
    <property type="match status" value="1"/>
</dbReference>
<sequence length="1117" mass="123078">MTPGQAGVQRHAATVPMFLNGKKVQSETNTFYDVHNPATGELIARTPQCTPAELSSAAESCAEAFKTWRTTPVSTRARVMHKLEGAIRDNTDALAKVLTQEQGKTIADAKGDIFRGLEVVEMSCNIPSMIQGDTLPNVANGVDVHSYRRIPLGVCAGIAPFNFPAMIPLWMFPPATTTGNTFLMKPSERVPLSAMMLAEMASDCGLPPGVLNVVHGGHDTVNFLCDNEHIRAVSFVGGNAAGKHIYERAGRNGKRAQCNLGAKNHAIVLPDADPESVVNQLVGASCGAAGQRCMAISVAVFVGASKEWIQRIAASAAKLRVGPGEASSTDVGPLISRQGGRRRELRICALGEEVDRIDTGVSEGAKLLLDGRSASVPEANKEGYFVGPTVFSEVKRGMQIYENEIFGPVLACVEVDTFEEAIHFVNANPYGNGTAIFTRSGAAARKFTDEIEAGQVGVNVPIPVPLPMFSFTGNKKSILGDLNFYGKAGVNFFTQLKTVTSAWRDDSHSFLRGTRTWTPAVRSLFRRVRPVRSSTDVRDERLSDRTVSDVAVQRSDGVKVTLRSSALQGLELSELYLSIARRKQKAERAALRGMKHEEFSNFYWHDTAFRFVMPDFAKQSWTPPEIDCHFSEKDPRATQAIMAIKASLFDDAETFKLIDAAVTPSETKALGRMVKNFNEELWSKHLDQTAFEVVFQKFNSSKSLSFQKRRLRELLLKTGKTLIVEAAPNDRIWGVGIAKSGDMRLGLQKMRQYRRVETGGELDAIAVFGIQSNGTPGWPVFGTPLDEEGKNVLGKALMQARDRLMGGPAEAAPEPQRIDSAGASEATTAAPDPKRGRWQKSEAAKAKAKVACDKQRDIKTLLTQSQELCESPECASDYVAWRLWEERDCYVVLDFEATCWEGRHADQERAFRKGAPRARAHANSWDAPSECLREEIIEFPLVLVDAKTLTQVDEFRTYVRPEQNPTLSQFCTKLTGITQEQVSEAPTWPTAREVAKAWLDDRLSGHGYRRWLLVTCGDWDLKTMLPMQCKLAGEPVPAPFQTWLNIKRLFSEVTGEKATGMEGMLEVLHLELEGRHHCGLDDCKNIARILEELLKRGGTIKEELLWPRTGGYKGSGR</sequence>
<reference evidence="4 5" key="1">
    <citation type="submission" date="2024-02" db="EMBL/GenBank/DDBJ databases">
        <authorList>
            <person name="Chen Y."/>
            <person name="Shah S."/>
            <person name="Dougan E. K."/>
            <person name="Thang M."/>
            <person name="Chan C."/>
        </authorList>
    </citation>
    <scope>NUCLEOTIDE SEQUENCE [LARGE SCALE GENOMIC DNA]</scope>
</reference>
<dbReference type="CDD" id="cd07085">
    <property type="entry name" value="ALDH_F6_MMSDH"/>
    <property type="match status" value="1"/>
</dbReference>
<evidence type="ECO:0000313" key="4">
    <source>
        <dbReference type="EMBL" id="CAK8998070.1"/>
    </source>
</evidence>
<evidence type="ECO:0000256" key="1">
    <source>
        <dbReference type="ARBA" id="ARBA00009986"/>
    </source>
</evidence>
<dbReference type="Pfam" id="PF00171">
    <property type="entry name" value="Aldedh"/>
    <property type="match status" value="1"/>
</dbReference>
<protein>
    <recommendedName>
        <fullName evidence="3">Exonuclease domain-containing protein</fullName>
    </recommendedName>
</protein>
<dbReference type="PANTHER" id="PTHR43866">
    <property type="entry name" value="MALONATE-SEMIALDEHYDE DEHYDROGENASE"/>
    <property type="match status" value="1"/>
</dbReference>
<dbReference type="Gene3D" id="3.40.605.10">
    <property type="entry name" value="Aldehyde Dehydrogenase, Chain A, domain 1"/>
    <property type="match status" value="1"/>
</dbReference>
<dbReference type="SMART" id="SM00479">
    <property type="entry name" value="EXOIII"/>
    <property type="match status" value="1"/>
</dbReference>
<name>A0ABP0I668_9DINO</name>
<dbReference type="Proteomes" id="UP001642484">
    <property type="component" value="Unassembled WGS sequence"/>
</dbReference>
<gene>
    <name evidence="4" type="ORF">CCMP2556_LOCUS5104</name>
</gene>
<dbReference type="InterPro" id="IPR016163">
    <property type="entry name" value="Ald_DH_C"/>
</dbReference>
<dbReference type="InterPro" id="IPR012816">
    <property type="entry name" value="NADAR"/>
</dbReference>
<comment type="similarity">
    <text evidence="1">Belongs to the aldehyde dehydrogenase family.</text>
</comment>
<dbReference type="NCBIfam" id="TIGR02464">
    <property type="entry name" value="ribofla_fusion"/>
    <property type="match status" value="1"/>
</dbReference>
<dbReference type="InterPro" id="IPR010061">
    <property type="entry name" value="MeMal-semiAld_DH"/>
</dbReference>
<dbReference type="InterPro" id="IPR016162">
    <property type="entry name" value="Ald_DH_N"/>
</dbReference>
<dbReference type="InterPro" id="IPR012337">
    <property type="entry name" value="RNaseH-like_sf"/>
</dbReference>
<dbReference type="SUPFAM" id="SSF53720">
    <property type="entry name" value="ALDH-like"/>
    <property type="match status" value="1"/>
</dbReference>
<evidence type="ECO:0000313" key="5">
    <source>
        <dbReference type="Proteomes" id="UP001642484"/>
    </source>
</evidence>
<dbReference type="SUPFAM" id="SSF53098">
    <property type="entry name" value="Ribonuclease H-like"/>
    <property type="match status" value="1"/>
</dbReference>
<dbReference type="SUPFAM" id="SSF143990">
    <property type="entry name" value="YbiA-like"/>
    <property type="match status" value="1"/>
</dbReference>
<comment type="caution">
    <text evidence="4">The sequence shown here is derived from an EMBL/GenBank/DDBJ whole genome shotgun (WGS) entry which is preliminary data.</text>
</comment>
<dbReference type="InterPro" id="IPR015590">
    <property type="entry name" value="Aldehyde_DH_dom"/>
</dbReference>
<keyword evidence="5" id="KW-1185">Reference proteome</keyword>
<dbReference type="CDD" id="cd06133">
    <property type="entry name" value="ERI-1_3'hExo_like"/>
    <property type="match status" value="1"/>
</dbReference>
<dbReference type="InterPro" id="IPR036397">
    <property type="entry name" value="RNaseH_sf"/>
</dbReference>
<dbReference type="CDD" id="cd15457">
    <property type="entry name" value="NADAR"/>
    <property type="match status" value="1"/>
</dbReference>
<dbReference type="PANTHER" id="PTHR43866:SF3">
    <property type="entry name" value="METHYLMALONATE-SEMIALDEHYDE DEHYDROGENASE [ACYLATING], MITOCHONDRIAL"/>
    <property type="match status" value="1"/>
</dbReference>
<accession>A0ABP0I668</accession>
<feature type="region of interest" description="Disordered" evidence="2">
    <location>
        <begin position="807"/>
        <end position="842"/>
    </location>
</feature>
<dbReference type="Pfam" id="PF00929">
    <property type="entry name" value="RNase_T"/>
    <property type="match status" value="1"/>
</dbReference>
<proteinExistence type="inferred from homology"/>
<feature type="compositionally biased region" description="Basic and acidic residues" evidence="2">
    <location>
        <begin position="832"/>
        <end position="842"/>
    </location>
</feature>
<dbReference type="Pfam" id="PF08719">
    <property type="entry name" value="NADAR"/>
    <property type="match status" value="1"/>
</dbReference>
<dbReference type="Gene3D" id="3.30.420.10">
    <property type="entry name" value="Ribonuclease H-like superfamily/Ribonuclease H"/>
    <property type="match status" value="1"/>
</dbReference>